<dbReference type="Proteomes" id="UP000030645">
    <property type="component" value="Unassembled WGS sequence"/>
</dbReference>
<reference evidence="7" key="1">
    <citation type="submission" date="2013-01" db="EMBL/GenBank/DDBJ databases">
        <title>Draft Genome Sequence of a Mulberry Tree, Morus notabilis C.K. Schneid.</title>
        <authorList>
            <person name="He N."/>
            <person name="Zhao S."/>
        </authorList>
    </citation>
    <scope>NUCLEOTIDE SEQUENCE</scope>
</reference>
<dbReference type="STRING" id="981085.W9RIT3"/>
<feature type="active site" description="Proton acceptor" evidence="3">
    <location>
        <position position="165"/>
    </location>
</feature>
<evidence type="ECO:0000313" key="6">
    <source>
        <dbReference type="EMBL" id="EXB93584.1"/>
    </source>
</evidence>
<dbReference type="Gene3D" id="3.30.420.40">
    <property type="match status" value="1"/>
</dbReference>
<feature type="transmembrane region" description="Helical" evidence="5">
    <location>
        <begin position="474"/>
        <end position="495"/>
    </location>
</feature>
<dbReference type="AlphaFoldDB" id="W9RIT3"/>
<keyword evidence="5" id="KW-0472">Membrane</keyword>
<evidence type="ECO:0000256" key="4">
    <source>
        <dbReference type="PIRSR" id="PIRSR600407-2"/>
    </source>
</evidence>
<dbReference type="GO" id="GO:0016020">
    <property type="term" value="C:membrane"/>
    <property type="evidence" value="ECO:0007669"/>
    <property type="project" value="TreeGrafter"/>
</dbReference>
<gene>
    <name evidence="6" type="ORF">L484_014576</name>
</gene>
<proteinExistence type="inferred from homology"/>
<protein>
    <submittedName>
        <fullName evidence="6">Nucleoside-diphosphatase mig-23</fullName>
    </submittedName>
</protein>
<dbReference type="Gene3D" id="3.30.420.150">
    <property type="entry name" value="Exopolyphosphatase. Domain 2"/>
    <property type="match status" value="1"/>
</dbReference>
<keyword evidence="5" id="KW-0812">Transmembrane</keyword>
<comment type="similarity">
    <text evidence="1">Belongs to the GDA1/CD39 NTPase family.</text>
</comment>
<evidence type="ECO:0000256" key="2">
    <source>
        <dbReference type="ARBA" id="ARBA00022801"/>
    </source>
</evidence>
<evidence type="ECO:0000256" key="3">
    <source>
        <dbReference type="PIRSR" id="PIRSR600407-1"/>
    </source>
</evidence>
<dbReference type="GO" id="GO:0005524">
    <property type="term" value="F:ATP binding"/>
    <property type="evidence" value="ECO:0007669"/>
    <property type="project" value="UniProtKB-KW"/>
</dbReference>
<dbReference type="EMBL" id="KE345081">
    <property type="protein sequence ID" value="EXB93584.1"/>
    <property type="molecule type" value="Genomic_DNA"/>
</dbReference>
<dbReference type="GO" id="GO:0017110">
    <property type="term" value="F:nucleoside diphosphate phosphatase activity"/>
    <property type="evidence" value="ECO:0007669"/>
    <property type="project" value="TreeGrafter"/>
</dbReference>
<dbReference type="InterPro" id="IPR000407">
    <property type="entry name" value="GDA1_CD39_NTPase"/>
</dbReference>
<dbReference type="eggNOG" id="KOG1386">
    <property type="taxonomic scope" value="Eukaryota"/>
</dbReference>
<evidence type="ECO:0000256" key="1">
    <source>
        <dbReference type="ARBA" id="ARBA00009283"/>
    </source>
</evidence>
<dbReference type="PANTHER" id="PTHR11782:SF92">
    <property type="entry name" value="APYRASE 7"/>
    <property type="match status" value="1"/>
</dbReference>
<feature type="binding site" evidence="4">
    <location>
        <begin position="196"/>
        <end position="200"/>
    </location>
    <ligand>
        <name>ATP</name>
        <dbReference type="ChEBI" id="CHEBI:30616"/>
    </ligand>
</feature>
<keyword evidence="4" id="KW-0547">Nucleotide-binding</keyword>
<keyword evidence="4" id="KW-0067">ATP-binding</keyword>
<name>W9RIT3_9ROSA</name>
<keyword evidence="7" id="KW-1185">Reference proteome</keyword>
<sequence>MEFLAFRSRTYEGQRRVIKGSYYTVVVDCGSTGTRVNVYEWEGRGENERELPILLHSYPDNSTKSSLLKNSCKYHCMQTEPGLDKFVGNSSGVRASLEPLITWAEQMVPLERHSATPIFVLATAGLRRIAVEDVRRVMEDVEDVVKERSFSCRRSWIRVLSGKEEAYYGWVALNYKMGVFRNHSRSPTSALLDLGGSSLQVVVEVESEGKDTHLVRSKFGFIEHRVLAYSLPAFGLNEAFDRTVVLLSHTEALRESGGGTLELRHPCYGSDFVQNYTCRGCFGLNAAEWKNPSQMEKIEYPSLYLVGAPNWQQCKILARAAALNSSSLDWPWSAAGEGDKSRLSFVSGSGILKLTAFAHRTLRFHALSGFFAVFDTLNLSPRANLTKIWEKGQRLCLRSWADKSSISGNQYYAGHYCFRVPYMASLIEDALRLGDKEIWFGPPDVSWTLGAALVEGESLWLTTSTPQNRTLTSYIKIMSSPIFVFVVLVCLLLIVHRSQVKLPMLGKKSAALVTSSHSYIYPRRRPN</sequence>
<keyword evidence="5" id="KW-1133">Transmembrane helix</keyword>
<dbReference type="GO" id="GO:0009134">
    <property type="term" value="P:nucleoside diphosphate catabolic process"/>
    <property type="evidence" value="ECO:0007669"/>
    <property type="project" value="TreeGrafter"/>
</dbReference>
<dbReference type="Pfam" id="PF01150">
    <property type="entry name" value="GDA1_CD39"/>
    <property type="match status" value="1"/>
</dbReference>
<accession>W9RIT3</accession>
<evidence type="ECO:0000313" key="7">
    <source>
        <dbReference type="Proteomes" id="UP000030645"/>
    </source>
</evidence>
<keyword evidence="2" id="KW-0378">Hydrolase</keyword>
<organism evidence="6 7">
    <name type="scientific">Morus notabilis</name>
    <dbReference type="NCBI Taxonomy" id="981085"/>
    <lineage>
        <taxon>Eukaryota</taxon>
        <taxon>Viridiplantae</taxon>
        <taxon>Streptophyta</taxon>
        <taxon>Embryophyta</taxon>
        <taxon>Tracheophyta</taxon>
        <taxon>Spermatophyta</taxon>
        <taxon>Magnoliopsida</taxon>
        <taxon>eudicotyledons</taxon>
        <taxon>Gunneridae</taxon>
        <taxon>Pentapetalae</taxon>
        <taxon>rosids</taxon>
        <taxon>fabids</taxon>
        <taxon>Rosales</taxon>
        <taxon>Moraceae</taxon>
        <taxon>Moreae</taxon>
        <taxon>Morus</taxon>
    </lineage>
</organism>
<dbReference type="PANTHER" id="PTHR11782">
    <property type="entry name" value="ADENOSINE/GUANOSINE DIPHOSPHATASE"/>
    <property type="match status" value="1"/>
</dbReference>
<evidence type="ECO:0000256" key="5">
    <source>
        <dbReference type="SAM" id="Phobius"/>
    </source>
</evidence>